<gene>
    <name evidence="1" type="ORF">GOODEAATRI_022638</name>
</gene>
<feature type="non-terminal residue" evidence="1">
    <location>
        <position position="1"/>
    </location>
</feature>
<organism evidence="1 2">
    <name type="scientific">Goodea atripinnis</name>
    <dbReference type="NCBI Taxonomy" id="208336"/>
    <lineage>
        <taxon>Eukaryota</taxon>
        <taxon>Metazoa</taxon>
        <taxon>Chordata</taxon>
        <taxon>Craniata</taxon>
        <taxon>Vertebrata</taxon>
        <taxon>Euteleostomi</taxon>
        <taxon>Actinopterygii</taxon>
        <taxon>Neopterygii</taxon>
        <taxon>Teleostei</taxon>
        <taxon>Neoteleostei</taxon>
        <taxon>Acanthomorphata</taxon>
        <taxon>Ovalentaria</taxon>
        <taxon>Atherinomorphae</taxon>
        <taxon>Cyprinodontiformes</taxon>
        <taxon>Goodeidae</taxon>
        <taxon>Goodea</taxon>
    </lineage>
</organism>
<comment type="caution">
    <text evidence="1">The sequence shown here is derived from an EMBL/GenBank/DDBJ whole genome shotgun (WGS) entry which is preliminary data.</text>
</comment>
<dbReference type="EMBL" id="JAHRIO010022329">
    <property type="protein sequence ID" value="MEQ2165968.1"/>
    <property type="molecule type" value="Genomic_DNA"/>
</dbReference>
<reference evidence="1 2" key="1">
    <citation type="submission" date="2021-06" db="EMBL/GenBank/DDBJ databases">
        <authorList>
            <person name="Palmer J.M."/>
        </authorList>
    </citation>
    <scope>NUCLEOTIDE SEQUENCE [LARGE SCALE GENOMIC DNA]</scope>
    <source>
        <strain evidence="1 2">GA_2019</strain>
        <tissue evidence="1">Muscle</tissue>
    </source>
</reference>
<evidence type="ECO:0000313" key="1">
    <source>
        <dbReference type="EMBL" id="MEQ2165968.1"/>
    </source>
</evidence>
<proteinExistence type="predicted"/>
<keyword evidence="2" id="KW-1185">Reference proteome</keyword>
<protein>
    <submittedName>
        <fullName evidence="1">Uncharacterized protein</fullName>
    </submittedName>
</protein>
<dbReference type="Proteomes" id="UP001476798">
    <property type="component" value="Unassembled WGS sequence"/>
</dbReference>
<name>A0ABV0N3L6_9TELE</name>
<evidence type="ECO:0000313" key="2">
    <source>
        <dbReference type="Proteomes" id="UP001476798"/>
    </source>
</evidence>
<accession>A0ABV0N3L6</accession>
<sequence length="79" mass="8665">LSQSKFYSTDLPSGSNPVVYLIMSSSTHYTDADICVLHSCDSQAIKEEKTQRSDEWPTLCFCFSSSSPQSPPKSKGILA</sequence>